<dbReference type="CDD" id="cd00719">
    <property type="entry name" value="GIY-YIG_SF"/>
    <property type="match status" value="1"/>
</dbReference>
<sequence length="334" mass="37951">MTHRITRAAAELPGKPHALYRFYDRTDVLLYVGITMDLPGRMRTHKREKPWWSDVDHIAVEHYTTRNAALEAEAEAIRAEKPIHNDKHNEWVTAPASVDDFANRILRYISGGNQEVYDSLVRHAVDVSDYDNAEEVPLTEVALQAVGQLDWERHVLTRSVHDVLDVVPDPLVDRILEEKPIENNSFTRLNAALNTVANEFAKLLLDSLPEAQRMDWLQGAAHLIPPDAFDGEGGDRVRTHLAARNARYWRLEGRMHPDLCKATGPNGVPCPELSTHHVWLAECFRCGSGEPCRGHNAWCQEHFNNALHGTLQRADGSRYLVERHEPISREPIPF</sequence>
<protein>
    <submittedName>
        <fullName evidence="2">GIY-YIG nuclease family protein</fullName>
    </submittedName>
</protein>
<name>A0ABV5CKS7_9ACTN</name>
<dbReference type="Pfam" id="PF01541">
    <property type="entry name" value="GIY-YIG"/>
    <property type="match status" value="1"/>
</dbReference>
<dbReference type="Proteomes" id="UP001582793">
    <property type="component" value="Unassembled WGS sequence"/>
</dbReference>
<accession>A0ABV5CKS7</accession>
<proteinExistence type="predicted"/>
<comment type="caution">
    <text evidence="2">The sequence shown here is derived from an EMBL/GenBank/DDBJ whole genome shotgun (WGS) entry which is preliminary data.</text>
</comment>
<dbReference type="Gene3D" id="3.40.1440.10">
    <property type="entry name" value="GIY-YIG endonuclease"/>
    <property type="match status" value="1"/>
</dbReference>
<dbReference type="SUPFAM" id="SSF82771">
    <property type="entry name" value="GIY-YIG endonuclease"/>
    <property type="match status" value="1"/>
</dbReference>
<feature type="domain" description="GIY-YIG" evidence="1">
    <location>
        <begin position="15"/>
        <end position="86"/>
    </location>
</feature>
<dbReference type="PROSITE" id="PS50164">
    <property type="entry name" value="GIY_YIG"/>
    <property type="match status" value="1"/>
</dbReference>
<reference evidence="2 3" key="1">
    <citation type="submission" date="2024-04" db="EMBL/GenBank/DDBJ databases">
        <title>Polymorphospora sp. isolated from Baiyangdian Lake in Xiong'an New Area.</title>
        <authorList>
            <person name="Zhang X."/>
            <person name="Liu J."/>
        </authorList>
    </citation>
    <scope>NUCLEOTIDE SEQUENCE [LARGE SCALE GENOMIC DNA]</scope>
    <source>
        <strain evidence="2 3">2-325</strain>
    </source>
</reference>
<gene>
    <name evidence="2" type="ORF">AAFH96_05725</name>
</gene>
<evidence type="ECO:0000313" key="2">
    <source>
        <dbReference type="EMBL" id="MFB6392603.1"/>
    </source>
</evidence>
<evidence type="ECO:0000313" key="3">
    <source>
        <dbReference type="Proteomes" id="UP001582793"/>
    </source>
</evidence>
<keyword evidence="3" id="KW-1185">Reference proteome</keyword>
<dbReference type="RefSeq" id="WP_375733318.1">
    <property type="nucleotide sequence ID" value="NZ_JBCGDC010000011.1"/>
</dbReference>
<dbReference type="InterPro" id="IPR035901">
    <property type="entry name" value="GIY-YIG_endonuc_sf"/>
</dbReference>
<organism evidence="2 3">
    <name type="scientific">Polymorphospora lycopeni</name>
    <dbReference type="NCBI Taxonomy" id="3140240"/>
    <lineage>
        <taxon>Bacteria</taxon>
        <taxon>Bacillati</taxon>
        <taxon>Actinomycetota</taxon>
        <taxon>Actinomycetes</taxon>
        <taxon>Micromonosporales</taxon>
        <taxon>Micromonosporaceae</taxon>
        <taxon>Polymorphospora</taxon>
    </lineage>
</organism>
<dbReference type="EMBL" id="JBCGDC010000011">
    <property type="protein sequence ID" value="MFB6392603.1"/>
    <property type="molecule type" value="Genomic_DNA"/>
</dbReference>
<dbReference type="InterPro" id="IPR000305">
    <property type="entry name" value="GIY-YIG_endonuc"/>
</dbReference>
<evidence type="ECO:0000259" key="1">
    <source>
        <dbReference type="PROSITE" id="PS50164"/>
    </source>
</evidence>